<proteinExistence type="predicted"/>
<dbReference type="AlphaFoldDB" id="A0A1J3JWE8"/>
<gene>
    <name evidence="1" type="ORF">MP_TR5162_c0_g1_i1_g.14146</name>
</gene>
<reference evidence="1" key="1">
    <citation type="submission" date="2016-07" db="EMBL/GenBank/DDBJ databases">
        <title>De novo transcriptome assembly of four accessions of the metal hyperaccumulator plant Noccaea caerulescens.</title>
        <authorList>
            <person name="Blande D."/>
            <person name="Halimaa P."/>
            <person name="Tervahauta A.I."/>
            <person name="Aarts M.G."/>
            <person name="Karenlampi S.O."/>
        </authorList>
    </citation>
    <scope>NUCLEOTIDE SEQUENCE</scope>
</reference>
<organism evidence="1">
    <name type="scientific">Noccaea caerulescens</name>
    <name type="common">Alpine penny-cress</name>
    <name type="synonym">Thlaspi caerulescens</name>
    <dbReference type="NCBI Taxonomy" id="107243"/>
    <lineage>
        <taxon>Eukaryota</taxon>
        <taxon>Viridiplantae</taxon>
        <taxon>Streptophyta</taxon>
        <taxon>Embryophyta</taxon>
        <taxon>Tracheophyta</taxon>
        <taxon>Spermatophyta</taxon>
        <taxon>Magnoliopsida</taxon>
        <taxon>eudicotyledons</taxon>
        <taxon>Gunneridae</taxon>
        <taxon>Pentapetalae</taxon>
        <taxon>rosids</taxon>
        <taxon>malvids</taxon>
        <taxon>Brassicales</taxon>
        <taxon>Brassicaceae</taxon>
        <taxon>Coluteocarpeae</taxon>
        <taxon>Noccaea</taxon>
    </lineage>
</organism>
<protein>
    <recommendedName>
        <fullName evidence="2">F-box/kelch-repeat protein</fullName>
    </recommendedName>
</protein>
<evidence type="ECO:0000313" key="1">
    <source>
        <dbReference type="EMBL" id="JAU96795.1"/>
    </source>
</evidence>
<name>A0A1J3JWE8_NOCCA</name>
<sequence length="91" mass="10338">MGLRLQDSHVAQPPSRDSVVRDEKVYAVDGKESVFYYSPKEGKWGRGNRGETIRARQWCMVDDVLYCISATGTRSWIGVMIVVQRVSCVQK</sequence>
<evidence type="ECO:0008006" key="2">
    <source>
        <dbReference type="Google" id="ProtNLM"/>
    </source>
</evidence>
<accession>A0A1J3JWE8</accession>
<dbReference type="EMBL" id="GEVM01009143">
    <property type="protein sequence ID" value="JAU96795.1"/>
    <property type="molecule type" value="Transcribed_RNA"/>
</dbReference>